<evidence type="ECO:0000256" key="3">
    <source>
        <dbReference type="ARBA" id="ARBA00025745"/>
    </source>
</evidence>
<dbReference type="RefSeq" id="XP_064768284.1">
    <property type="nucleotide sequence ID" value="XM_064914497.1"/>
</dbReference>
<proteinExistence type="inferred from homology"/>
<dbReference type="Pfam" id="PF09754">
    <property type="entry name" value="PAC2"/>
    <property type="match status" value="1"/>
</dbReference>
<sequence length="258" mass="28047">MSLGLPNKNTVLIIPTVSSANVPQLSVDLLVHTLKVPFHSLLDHGGLLYPFAGPAERPEGSPLLGISSSLEVYHNSSITCIVQRSPTLPGSRSLFVSEVLMKFISQNQFARIVILSSADASRREDPDISKVFRISLSDPLLTGSIKTTVSDLSGKIAKLSVDSQSEPPTRNDYQLPKRIPGSGIAIPFLKEAMRNKLLVDAIIIYAYDGDNIPDASRLAELALDVLEMPRPIDWVHPQSWAGVYGKEVQVGLEHGIYG</sequence>
<dbReference type="GeneID" id="90040009"/>
<evidence type="ECO:0000256" key="4">
    <source>
        <dbReference type="PIRNR" id="PIRNR010044"/>
    </source>
</evidence>
<dbReference type="GO" id="GO:0000502">
    <property type="term" value="C:proteasome complex"/>
    <property type="evidence" value="ECO:0007669"/>
    <property type="project" value="UniProtKB-KW"/>
</dbReference>
<keyword evidence="2 4" id="KW-0143">Chaperone</keyword>
<accession>A0ABR1F5Y5</accession>
<dbReference type="PANTHER" id="PTHR12970">
    <property type="entry name" value="PROTEASOME ASSEMBLY CHAPERONE 2"/>
    <property type="match status" value="1"/>
</dbReference>
<reference evidence="5 6" key="1">
    <citation type="submission" date="2024-03" db="EMBL/GenBank/DDBJ databases">
        <title>Genome-scale model development and genomic sequencing of the oleaginous clade Lipomyces.</title>
        <authorList>
            <consortium name="Lawrence Berkeley National Laboratory"/>
            <person name="Czajka J.J."/>
            <person name="Han Y."/>
            <person name="Kim J."/>
            <person name="Mondo S.J."/>
            <person name="Hofstad B.A."/>
            <person name="Robles A."/>
            <person name="Haridas S."/>
            <person name="Riley R."/>
            <person name="LaButti K."/>
            <person name="Pangilinan J."/>
            <person name="Andreopoulos W."/>
            <person name="Lipzen A."/>
            <person name="Yan J."/>
            <person name="Wang M."/>
            <person name="Ng V."/>
            <person name="Grigoriev I.V."/>
            <person name="Spatafora J.W."/>
            <person name="Magnuson J.K."/>
            <person name="Baker S.E."/>
            <person name="Pomraning K.R."/>
        </authorList>
    </citation>
    <scope>NUCLEOTIDE SEQUENCE [LARGE SCALE GENOMIC DNA]</scope>
    <source>
        <strain evidence="5 6">Phaff 52-87</strain>
    </source>
</reference>
<evidence type="ECO:0000313" key="6">
    <source>
        <dbReference type="Proteomes" id="UP001498771"/>
    </source>
</evidence>
<dbReference type="InterPro" id="IPR038389">
    <property type="entry name" value="PSMG2_sf"/>
</dbReference>
<comment type="function">
    <text evidence="4">Involved in 20S proteasome assembly.</text>
</comment>
<gene>
    <name evidence="5" type="ORF">BZA70DRAFT_295714</name>
</gene>
<dbReference type="InterPro" id="IPR016562">
    <property type="entry name" value="Proteasome_assmbl_chp_2_euk"/>
</dbReference>
<evidence type="ECO:0000313" key="5">
    <source>
        <dbReference type="EMBL" id="KAK7205251.1"/>
    </source>
</evidence>
<evidence type="ECO:0000256" key="2">
    <source>
        <dbReference type="ARBA" id="ARBA00023186"/>
    </source>
</evidence>
<dbReference type="Gene3D" id="3.40.50.10900">
    <property type="entry name" value="PAC-like subunit"/>
    <property type="match status" value="2"/>
</dbReference>
<keyword evidence="5" id="KW-0647">Proteasome</keyword>
<dbReference type="InterPro" id="IPR019151">
    <property type="entry name" value="Proteasome_assmbl_chaperone_2"/>
</dbReference>
<keyword evidence="6" id="KW-1185">Reference proteome</keyword>
<dbReference type="EMBL" id="JBBJBU010000006">
    <property type="protein sequence ID" value="KAK7205251.1"/>
    <property type="molecule type" value="Genomic_DNA"/>
</dbReference>
<dbReference type="PIRSF" id="PIRSF010044">
    <property type="entry name" value="UCP010044"/>
    <property type="match status" value="1"/>
</dbReference>
<comment type="subunit">
    <text evidence="4">Component of the 20S proteasome chaperone.</text>
</comment>
<comment type="caution">
    <text evidence="5">The sequence shown here is derived from an EMBL/GenBank/DDBJ whole genome shotgun (WGS) entry which is preliminary data.</text>
</comment>
<dbReference type="PANTHER" id="PTHR12970:SF1">
    <property type="entry name" value="PROTEASOME ASSEMBLY CHAPERONE 2"/>
    <property type="match status" value="1"/>
</dbReference>
<name>A0ABR1F5Y5_9ASCO</name>
<protein>
    <recommendedName>
        <fullName evidence="1 4">Proteasome assembly chaperone 2</fullName>
    </recommendedName>
</protein>
<evidence type="ECO:0000256" key="1">
    <source>
        <dbReference type="ARBA" id="ARBA00019186"/>
    </source>
</evidence>
<comment type="similarity">
    <text evidence="3 4">Belongs to the PSMG2 family.</text>
</comment>
<dbReference type="Proteomes" id="UP001498771">
    <property type="component" value="Unassembled WGS sequence"/>
</dbReference>
<organism evidence="5 6">
    <name type="scientific">Myxozyma melibiosi</name>
    <dbReference type="NCBI Taxonomy" id="54550"/>
    <lineage>
        <taxon>Eukaryota</taxon>
        <taxon>Fungi</taxon>
        <taxon>Dikarya</taxon>
        <taxon>Ascomycota</taxon>
        <taxon>Saccharomycotina</taxon>
        <taxon>Lipomycetes</taxon>
        <taxon>Lipomycetales</taxon>
        <taxon>Lipomycetaceae</taxon>
        <taxon>Myxozyma</taxon>
    </lineage>
</organism>